<gene>
    <name evidence="2" type="ORF">LSUE1_G003468</name>
</gene>
<sequence>MTSAKGKPTDPKLKEEVTEEVKQQPNKDGSGKGKMAAWKLPILPMLYSDQYIIHPTTPADEVQQANKIGKEYEARGGDYENEPGSKDKPEKGAPVKKSNAEKEAETKETKETKVSDAVYIPPELPPEIPMVGQGSMKIKLNHKLRLYARRAVITTPRDYGMRGSIPGSAYFVPKVSSPLSRHFYASDASSIESFTSDSDSQDDNPSEKKAGRPKGSKETGKKESDKKESDKKGPGKKQKEPVAGERTSARQAGKKADGKELPASTHSKRKHDDDEPAPKKKGKKAE</sequence>
<reference evidence="2 3" key="1">
    <citation type="submission" date="2018-05" db="EMBL/GenBank/DDBJ databases">
        <title>Genome sequencing and assembly of the regulated plant pathogen Lachnellula willkommii and related sister species for the development of diagnostic species identification markers.</title>
        <authorList>
            <person name="Giroux E."/>
            <person name="Bilodeau G."/>
        </authorList>
    </citation>
    <scope>NUCLEOTIDE SEQUENCE [LARGE SCALE GENOMIC DNA]</scope>
    <source>
        <strain evidence="2 3">CBS 268.59</strain>
    </source>
</reference>
<name>A0A8T9CD85_9HELO</name>
<feature type="compositionally biased region" description="Basic and acidic residues" evidence="1">
    <location>
        <begin position="7"/>
        <end position="22"/>
    </location>
</feature>
<feature type="compositionally biased region" description="Basic and acidic residues" evidence="1">
    <location>
        <begin position="68"/>
        <end position="114"/>
    </location>
</feature>
<accession>A0A8T9CD85</accession>
<keyword evidence="3" id="KW-1185">Reference proteome</keyword>
<feature type="region of interest" description="Disordered" evidence="1">
    <location>
        <begin position="56"/>
        <end position="131"/>
    </location>
</feature>
<organism evidence="2 3">
    <name type="scientific">Lachnellula suecica</name>
    <dbReference type="NCBI Taxonomy" id="602035"/>
    <lineage>
        <taxon>Eukaryota</taxon>
        <taxon>Fungi</taxon>
        <taxon>Dikarya</taxon>
        <taxon>Ascomycota</taxon>
        <taxon>Pezizomycotina</taxon>
        <taxon>Leotiomycetes</taxon>
        <taxon>Helotiales</taxon>
        <taxon>Lachnaceae</taxon>
        <taxon>Lachnellula</taxon>
    </lineage>
</organism>
<dbReference type="Proteomes" id="UP000469558">
    <property type="component" value="Unassembled WGS sequence"/>
</dbReference>
<evidence type="ECO:0000256" key="1">
    <source>
        <dbReference type="SAM" id="MobiDB-lite"/>
    </source>
</evidence>
<feature type="region of interest" description="Disordered" evidence="1">
    <location>
        <begin position="1"/>
        <end position="35"/>
    </location>
</feature>
<evidence type="ECO:0000313" key="2">
    <source>
        <dbReference type="EMBL" id="TVY82467.1"/>
    </source>
</evidence>
<dbReference type="EMBL" id="QGMK01000314">
    <property type="protein sequence ID" value="TVY82467.1"/>
    <property type="molecule type" value="Genomic_DNA"/>
</dbReference>
<feature type="region of interest" description="Disordered" evidence="1">
    <location>
        <begin position="191"/>
        <end position="286"/>
    </location>
</feature>
<feature type="compositionally biased region" description="Basic and acidic residues" evidence="1">
    <location>
        <begin position="270"/>
        <end position="286"/>
    </location>
</feature>
<proteinExistence type="predicted"/>
<dbReference type="OrthoDB" id="3360421at2759"/>
<comment type="caution">
    <text evidence="2">The sequence shown here is derived from an EMBL/GenBank/DDBJ whole genome shotgun (WGS) entry which is preliminary data.</text>
</comment>
<protein>
    <submittedName>
        <fullName evidence="2">Uncharacterized protein</fullName>
    </submittedName>
</protein>
<dbReference type="AlphaFoldDB" id="A0A8T9CD85"/>
<evidence type="ECO:0000313" key="3">
    <source>
        <dbReference type="Proteomes" id="UP000469558"/>
    </source>
</evidence>
<feature type="compositionally biased region" description="Basic and acidic residues" evidence="1">
    <location>
        <begin position="205"/>
        <end position="243"/>
    </location>
</feature>